<evidence type="ECO:0000256" key="3">
    <source>
        <dbReference type="SAM" id="Coils"/>
    </source>
</evidence>
<dbReference type="EnsemblMetazoa" id="CapteT198816">
    <property type="protein sequence ID" value="CapteP198816"/>
    <property type="gene ID" value="CapteG198816"/>
</dbReference>
<dbReference type="InterPro" id="IPR032675">
    <property type="entry name" value="LRR_dom_sf"/>
</dbReference>
<evidence type="ECO:0000259" key="4">
    <source>
        <dbReference type="PROSITE" id="PS50837"/>
    </source>
</evidence>
<dbReference type="SUPFAM" id="SSF52540">
    <property type="entry name" value="P-loop containing nucleoside triphosphate hydrolases"/>
    <property type="match status" value="1"/>
</dbReference>
<reference evidence="6" key="3">
    <citation type="submission" date="2015-06" db="UniProtKB">
        <authorList>
            <consortium name="EnsemblMetazoa"/>
        </authorList>
    </citation>
    <scope>IDENTIFICATION</scope>
</reference>
<feature type="coiled-coil region" evidence="3">
    <location>
        <begin position="233"/>
        <end position="264"/>
    </location>
</feature>
<dbReference type="Gene3D" id="3.80.10.10">
    <property type="entry name" value="Ribonuclease Inhibitor"/>
    <property type="match status" value="2"/>
</dbReference>
<dbReference type="GO" id="GO:0005524">
    <property type="term" value="F:ATP binding"/>
    <property type="evidence" value="ECO:0007669"/>
    <property type="project" value="UniProtKB-KW"/>
</dbReference>
<dbReference type="Gene3D" id="3.40.50.300">
    <property type="entry name" value="P-loop containing nucleotide triphosphate hydrolases"/>
    <property type="match status" value="1"/>
</dbReference>
<gene>
    <name evidence="5" type="ORF">CAPTEDRAFT_198816</name>
</gene>
<evidence type="ECO:0000256" key="1">
    <source>
        <dbReference type="ARBA" id="ARBA00022741"/>
    </source>
</evidence>
<dbReference type="Pfam" id="PF05729">
    <property type="entry name" value="NACHT"/>
    <property type="match status" value="1"/>
</dbReference>
<evidence type="ECO:0000313" key="6">
    <source>
        <dbReference type="EnsemblMetazoa" id="CapteP198816"/>
    </source>
</evidence>
<dbReference type="OrthoDB" id="6161424at2759"/>
<keyword evidence="2" id="KW-0067">ATP-binding</keyword>
<sequence>MEQVELLQDQLKSLYKQRLESINPVPWLPQHRFCLEDVYVRLNLLPFEALLSPQSLPSSGQEVSQKELFAPHEFSRDLKRLLVEGRPGMGKSTLCRMLPLKWSNDCPGQEECGRPCVHSFDLLFFLHASDFIGKTSIPDLITSQLLAYDSDISPEQLEVLLKGQACKFLFIADAYDEAHEGNQLLNRLIEANLQLNATVLVSSRPMYLGQRLSSFNSVFEVFGFDEGQQAEYVERLAQQMRMDSNQLEMLRRKMKDELRDLCRNPLIITILGLLCTERNPSLPSTMTGIYEDIHSFILEKTSKRLNCTDQGVIMDLIQPLAKCAFESYLIDRYALIESDLEACQCRAKDILQTGYVVMETCIGPHSRAPRYSFSHKTFQEFLAALHLQEMAPEARLEWLKGATVALNETVLQFLFGMLQGENLRALARVVVGKVRFSSFDLIHSCAREHSLLRFISEIKDLTPQLCDIIASNHPTSIKITKDCIGSCIQAVSTIVNINSNQPESINFVFDFESTLGFTSLMGEMAKSKCVRHVYLVNCKSMSHLEECLAALRVGLRDSSIQRVWIRSPQINACDVRQMSFGNHMTWMSLVECQNAQFTLGFIEAALNKPLQLLFIDACEMNYECMERMPQLLNNPHLQQLSIANKNSRNLAQLLPRIADMDELIILIISLVNMNEEEKRSFGRILQKNTLQKLYLQHCYFSIELCDALRHHFPSMSSLECLFITECDIGDHSAFGRILSAAHHLQLESLTLREIKLSDENLKILCNVLPQLNNLIELRFIDVDLLLDGDTDPFIAESSDGSVCSPLAPKRQEMTHLNPHSARLQKLLGAIAQCRQLKELILQQMQIEDDLMSDLCEMLESSDQLEQLCISYNKLTVNSLQELSQCLKEPRKLTKLYLDGIAEIGGSEHLKEIQKCIPLVHF</sequence>
<dbReference type="PANTHER" id="PTHR46844">
    <property type="entry name" value="SLR5058 PROTEIN"/>
    <property type="match status" value="1"/>
</dbReference>
<evidence type="ECO:0000313" key="5">
    <source>
        <dbReference type="EMBL" id="ELU04340.1"/>
    </source>
</evidence>
<dbReference type="OMA" id="CCEIVVS"/>
<dbReference type="Proteomes" id="UP000014760">
    <property type="component" value="Unassembled WGS sequence"/>
</dbReference>
<reference evidence="7" key="1">
    <citation type="submission" date="2012-12" db="EMBL/GenBank/DDBJ databases">
        <authorList>
            <person name="Hellsten U."/>
            <person name="Grimwood J."/>
            <person name="Chapman J.A."/>
            <person name="Shapiro H."/>
            <person name="Aerts A."/>
            <person name="Otillar R.P."/>
            <person name="Terry A.Y."/>
            <person name="Boore J.L."/>
            <person name="Simakov O."/>
            <person name="Marletaz F."/>
            <person name="Cho S.-J."/>
            <person name="Edsinger-Gonzales E."/>
            <person name="Havlak P."/>
            <person name="Kuo D.-H."/>
            <person name="Larsson T."/>
            <person name="Lv J."/>
            <person name="Arendt D."/>
            <person name="Savage R."/>
            <person name="Osoegawa K."/>
            <person name="de Jong P."/>
            <person name="Lindberg D.R."/>
            <person name="Seaver E.C."/>
            <person name="Weisblat D.A."/>
            <person name="Putnam N.H."/>
            <person name="Grigoriev I.V."/>
            <person name="Rokhsar D.S."/>
        </authorList>
    </citation>
    <scope>NUCLEOTIDE SEQUENCE</scope>
    <source>
        <strain evidence="7">I ESC-2004</strain>
    </source>
</reference>
<dbReference type="EMBL" id="AMQN01024040">
    <property type="status" value="NOT_ANNOTATED_CDS"/>
    <property type="molecule type" value="Genomic_DNA"/>
</dbReference>
<organism evidence="5">
    <name type="scientific">Capitella teleta</name>
    <name type="common">Polychaete worm</name>
    <dbReference type="NCBI Taxonomy" id="283909"/>
    <lineage>
        <taxon>Eukaryota</taxon>
        <taxon>Metazoa</taxon>
        <taxon>Spiralia</taxon>
        <taxon>Lophotrochozoa</taxon>
        <taxon>Annelida</taxon>
        <taxon>Polychaeta</taxon>
        <taxon>Sedentaria</taxon>
        <taxon>Scolecida</taxon>
        <taxon>Capitellidae</taxon>
        <taxon>Capitella</taxon>
    </lineage>
</organism>
<keyword evidence="7" id="KW-1185">Reference proteome</keyword>
<dbReference type="SUPFAM" id="SSF52047">
    <property type="entry name" value="RNI-like"/>
    <property type="match status" value="1"/>
</dbReference>
<dbReference type="HOGENOM" id="CLU_009460_4_0_1"/>
<dbReference type="AlphaFoldDB" id="R7UD76"/>
<dbReference type="PANTHER" id="PTHR46844:SF1">
    <property type="entry name" value="SLR5058 PROTEIN"/>
    <property type="match status" value="1"/>
</dbReference>
<dbReference type="PROSITE" id="PS50837">
    <property type="entry name" value="NACHT"/>
    <property type="match status" value="1"/>
</dbReference>
<accession>R7UD76</accession>
<reference evidence="5 7" key="2">
    <citation type="journal article" date="2013" name="Nature">
        <title>Insights into bilaterian evolution from three spiralian genomes.</title>
        <authorList>
            <person name="Simakov O."/>
            <person name="Marletaz F."/>
            <person name="Cho S.J."/>
            <person name="Edsinger-Gonzales E."/>
            <person name="Havlak P."/>
            <person name="Hellsten U."/>
            <person name="Kuo D.H."/>
            <person name="Larsson T."/>
            <person name="Lv J."/>
            <person name="Arendt D."/>
            <person name="Savage R."/>
            <person name="Osoegawa K."/>
            <person name="de Jong P."/>
            <person name="Grimwood J."/>
            <person name="Chapman J.A."/>
            <person name="Shapiro H."/>
            <person name="Aerts A."/>
            <person name="Otillar R.P."/>
            <person name="Terry A.Y."/>
            <person name="Boore J.L."/>
            <person name="Grigoriev I.V."/>
            <person name="Lindberg D.R."/>
            <person name="Seaver E.C."/>
            <person name="Weisblat D.A."/>
            <person name="Putnam N.H."/>
            <person name="Rokhsar D.S."/>
        </authorList>
    </citation>
    <scope>NUCLEOTIDE SEQUENCE</scope>
    <source>
        <strain evidence="5 7">I ESC-2004</strain>
    </source>
</reference>
<dbReference type="EMBL" id="KB302409">
    <property type="protein sequence ID" value="ELU04340.1"/>
    <property type="molecule type" value="Genomic_DNA"/>
</dbReference>
<evidence type="ECO:0000256" key="2">
    <source>
        <dbReference type="ARBA" id="ARBA00022840"/>
    </source>
</evidence>
<keyword evidence="1" id="KW-0547">Nucleotide-binding</keyword>
<dbReference type="InterPro" id="IPR027417">
    <property type="entry name" value="P-loop_NTPase"/>
</dbReference>
<feature type="domain" description="NACHT" evidence="4">
    <location>
        <begin position="79"/>
        <end position="205"/>
    </location>
</feature>
<protein>
    <recommendedName>
        <fullName evidence="4">NACHT domain-containing protein</fullName>
    </recommendedName>
</protein>
<dbReference type="STRING" id="283909.R7UD76"/>
<proteinExistence type="predicted"/>
<dbReference type="InterPro" id="IPR007111">
    <property type="entry name" value="NACHT_NTPase"/>
</dbReference>
<evidence type="ECO:0000313" key="7">
    <source>
        <dbReference type="Proteomes" id="UP000014760"/>
    </source>
</evidence>
<keyword evidence="3" id="KW-0175">Coiled coil</keyword>
<name>R7UD76_CAPTE</name>